<evidence type="ECO:0000259" key="2">
    <source>
        <dbReference type="PROSITE" id="PS50234"/>
    </source>
</evidence>
<reference evidence="3 4" key="1">
    <citation type="submission" date="2019-02" db="EMBL/GenBank/DDBJ databases">
        <title>Deep-cultivation of Planctomycetes and their phenomic and genomic characterization uncovers novel biology.</title>
        <authorList>
            <person name="Wiegand S."/>
            <person name="Jogler M."/>
            <person name="Boedeker C."/>
            <person name="Pinto D."/>
            <person name="Vollmers J."/>
            <person name="Rivas-Marin E."/>
            <person name="Kohn T."/>
            <person name="Peeters S.H."/>
            <person name="Heuer A."/>
            <person name="Rast P."/>
            <person name="Oberbeckmann S."/>
            <person name="Bunk B."/>
            <person name="Jeske O."/>
            <person name="Meyerdierks A."/>
            <person name="Storesund J.E."/>
            <person name="Kallscheuer N."/>
            <person name="Luecker S."/>
            <person name="Lage O.M."/>
            <person name="Pohl T."/>
            <person name="Merkel B.J."/>
            <person name="Hornburger P."/>
            <person name="Mueller R.-W."/>
            <person name="Bruemmer F."/>
            <person name="Labrenz M."/>
            <person name="Spormann A.M."/>
            <person name="Op den Camp H."/>
            <person name="Overmann J."/>
            <person name="Amann R."/>
            <person name="Jetten M.S.M."/>
            <person name="Mascher T."/>
            <person name="Medema M.H."/>
            <person name="Devos D.P."/>
            <person name="Kaster A.-K."/>
            <person name="Ovreas L."/>
            <person name="Rohde M."/>
            <person name="Galperin M.Y."/>
            <person name="Jogler C."/>
        </authorList>
    </citation>
    <scope>NUCLEOTIDE SEQUENCE [LARGE SCALE GENOMIC DNA]</scope>
    <source>
        <strain evidence="3 4">Q31a</strain>
    </source>
</reference>
<organism evidence="3 4">
    <name type="scientific">Aureliella helgolandensis</name>
    <dbReference type="NCBI Taxonomy" id="2527968"/>
    <lineage>
        <taxon>Bacteria</taxon>
        <taxon>Pseudomonadati</taxon>
        <taxon>Planctomycetota</taxon>
        <taxon>Planctomycetia</taxon>
        <taxon>Pirellulales</taxon>
        <taxon>Pirellulaceae</taxon>
        <taxon>Aureliella</taxon>
    </lineage>
</organism>
<evidence type="ECO:0000313" key="3">
    <source>
        <dbReference type="EMBL" id="QDV23392.1"/>
    </source>
</evidence>
<feature type="domain" description="VWFA" evidence="2">
    <location>
        <begin position="164"/>
        <end position="342"/>
    </location>
</feature>
<evidence type="ECO:0000313" key="4">
    <source>
        <dbReference type="Proteomes" id="UP000318017"/>
    </source>
</evidence>
<keyword evidence="1" id="KW-0812">Transmembrane</keyword>
<dbReference type="InterPro" id="IPR052969">
    <property type="entry name" value="Thr-specific_kinase-like"/>
</dbReference>
<dbReference type="SMART" id="SM00327">
    <property type="entry name" value="VWA"/>
    <property type="match status" value="1"/>
</dbReference>
<dbReference type="KEGG" id="ahel:Q31a_16900"/>
<feature type="transmembrane region" description="Helical" evidence="1">
    <location>
        <begin position="20"/>
        <end position="40"/>
    </location>
</feature>
<evidence type="ECO:0000256" key="1">
    <source>
        <dbReference type="SAM" id="Phobius"/>
    </source>
</evidence>
<dbReference type="Proteomes" id="UP000318017">
    <property type="component" value="Chromosome"/>
</dbReference>
<dbReference type="SUPFAM" id="SSF53300">
    <property type="entry name" value="vWA-like"/>
    <property type="match status" value="1"/>
</dbReference>
<dbReference type="CDD" id="cd00198">
    <property type="entry name" value="vWFA"/>
    <property type="match status" value="1"/>
</dbReference>
<keyword evidence="1" id="KW-0472">Membrane</keyword>
<dbReference type="RefSeq" id="WP_197356402.1">
    <property type="nucleotide sequence ID" value="NZ_CP036298.1"/>
</dbReference>
<dbReference type="Gene3D" id="3.40.50.410">
    <property type="entry name" value="von Willebrand factor, type A domain"/>
    <property type="match status" value="1"/>
</dbReference>
<dbReference type="AlphaFoldDB" id="A0A518G475"/>
<accession>A0A518G475</accession>
<keyword evidence="1" id="KW-1133">Transmembrane helix</keyword>
<protein>
    <recommendedName>
        <fullName evidence="2">VWFA domain-containing protein</fullName>
    </recommendedName>
</protein>
<dbReference type="EMBL" id="CP036298">
    <property type="protein sequence ID" value="QDV23392.1"/>
    <property type="molecule type" value="Genomic_DNA"/>
</dbReference>
<dbReference type="InterPro" id="IPR036465">
    <property type="entry name" value="vWFA_dom_sf"/>
</dbReference>
<dbReference type="InterPro" id="IPR002035">
    <property type="entry name" value="VWF_A"/>
</dbReference>
<name>A0A518G475_9BACT</name>
<proteinExistence type="predicted"/>
<dbReference type="PROSITE" id="PS50234">
    <property type="entry name" value="VWFA"/>
    <property type="match status" value="1"/>
</dbReference>
<sequence length="358" mass="38754">MRAMATETKRGIKPFPTRSYNALGFSFILHFCLLAFLGLWQIGGGQPELHSIALRAVVIQELQPVKLLPRAPVELELQREIIEIADPQFSLAKMLDSLGGATGSYSYENSSVVSHQLRMPGLFTYGTGQGSGQAERDSGNAGGGMGLYQTPFGALVKELRQGLDLVIVFDSTSSMGAEITSLKLQILQLGRVMLQALPETRVAFVTYKDIGDSPSVAFSELTNDLTSLLRFLSFVEPVGGGFDVEEAVGLGLQQAISGYQFRDDAHKVVIILGDAPPRRADLPHSLFMAHQFHLLTKARVSTLSVRAASTFPEFGSIAHVGGGESVVLIDPRNALQELLLLVFGAANRAEAMRLLRLQ</sequence>
<dbReference type="PANTHER" id="PTHR47763">
    <property type="entry name" value="ALPHA-PROTEIN KINASE VWKA"/>
    <property type="match status" value="1"/>
</dbReference>
<gene>
    <name evidence="3" type="ORF">Q31a_16900</name>
</gene>
<keyword evidence="4" id="KW-1185">Reference proteome</keyword>